<comment type="similarity">
    <text evidence="1">Belongs to the UPF0065 (bug) family.</text>
</comment>
<dbReference type="InterPro" id="IPR042100">
    <property type="entry name" value="Bug_dom1"/>
</dbReference>
<dbReference type="PANTHER" id="PTHR42928">
    <property type="entry name" value="TRICARBOXYLATE-BINDING PROTEIN"/>
    <property type="match status" value="1"/>
</dbReference>
<dbReference type="InterPro" id="IPR005064">
    <property type="entry name" value="BUG"/>
</dbReference>
<organism evidence="3 4">
    <name type="scientific">Roseomonas nitratireducens</name>
    <dbReference type="NCBI Taxonomy" id="2820810"/>
    <lineage>
        <taxon>Bacteria</taxon>
        <taxon>Pseudomonadati</taxon>
        <taxon>Pseudomonadota</taxon>
        <taxon>Alphaproteobacteria</taxon>
        <taxon>Acetobacterales</taxon>
        <taxon>Roseomonadaceae</taxon>
        <taxon>Roseomonas</taxon>
    </lineage>
</organism>
<evidence type="ECO:0000256" key="1">
    <source>
        <dbReference type="ARBA" id="ARBA00006987"/>
    </source>
</evidence>
<feature type="signal peptide" evidence="2">
    <location>
        <begin position="1"/>
        <end position="20"/>
    </location>
</feature>
<dbReference type="PANTHER" id="PTHR42928:SF5">
    <property type="entry name" value="BLR1237 PROTEIN"/>
    <property type="match status" value="1"/>
</dbReference>
<keyword evidence="2" id="KW-0732">Signal</keyword>
<evidence type="ECO:0000256" key="2">
    <source>
        <dbReference type="SAM" id="SignalP"/>
    </source>
</evidence>
<gene>
    <name evidence="3" type="ORF">J5Y09_15770</name>
</gene>
<dbReference type="Proteomes" id="UP000680815">
    <property type="component" value="Unassembled WGS sequence"/>
</dbReference>
<dbReference type="RefSeq" id="WP_209352775.1">
    <property type="nucleotide sequence ID" value="NZ_JAGIYZ010000015.1"/>
</dbReference>
<evidence type="ECO:0000313" key="3">
    <source>
        <dbReference type="EMBL" id="MBP0465384.1"/>
    </source>
</evidence>
<dbReference type="EMBL" id="JAGIYZ010000015">
    <property type="protein sequence ID" value="MBP0465384.1"/>
    <property type="molecule type" value="Genomic_DNA"/>
</dbReference>
<dbReference type="Gene3D" id="3.40.190.10">
    <property type="entry name" value="Periplasmic binding protein-like II"/>
    <property type="match status" value="1"/>
</dbReference>
<dbReference type="CDD" id="cd07012">
    <property type="entry name" value="PBP2_Bug_TTT"/>
    <property type="match status" value="1"/>
</dbReference>
<name>A0ABS4AVK3_9PROT</name>
<feature type="chain" id="PRO_5046150666" evidence="2">
    <location>
        <begin position="21"/>
        <end position="317"/>
    </location>
</feature>
<comment type="caution">
    <text evidence="3">The sequence shown here is derived from an EMBL/GenBank/DDBJ whole genome shotgun (WGS) entry which is preliminary data.</text>
</comment>
<proteinExistence type="inferred from homology"/>
<dbReference type="Pfam" id="PF03401">
    <property type="entry name" value="TctC"/>
    <property type="match status" value="1"/>
</dbReference>
<evidence type="ECO:0000313" key="4">
    <source>
        <dbReference type="Proteomes" id="UP000680815"/>
    </source>
</evidence>
<dbReference type="Gene3D" id="3.40.190.150">
    <property type="entry name" value="Bordetella uptake gene, domain 1"/>
    <property type="match status" value="1"/>
</dbReference>
<accession>A0ABS4AVK3</accession>
<keyword evidence="4" id="KW-1185">Reference proteome</keyword>
<protein>
    <submittedName>
        <fullName evidence="3">Tripartite tricarboxylate transporter substrate binding protein</fullName>
    </submittedName>
</protein>
<reference evidence="3 4" key="1">
    <citation type="submission" date="2021-03" db="EMBL/GenBank/DDBJ databases">
        <authorList>
            <person name="So Y."/>
        </authorList>
    </citation>
    <scope>NUCLEOTIDE SEQUENCE [LARGE SCALE GENOMIC DNA]</scope>
    <source>
        <strain evidence="3 4">PWR1</strain>
    </source>
</reference>
<dbReference type="PIRSF" id="PIRSF017082">
    <property type="entry name" value="YflP"/>
    <property type="match status" value="1"/>
</dbReference>
<sequence length="317" mass="33705">MLIRTLLACLFSWAAWPVAAQSFPDRPIRVIVPVSPGGGTDIFARKLVELIGASLGQPIIVENRAGASGTIGTQAVLDSRPDGHTLGFVWNTPITAAPHTLGARYRMDSYTPVMRVGYSPFAICARPDFPASNLQEMVARIRANPGQYTWGNEGMGGVMHLGVERVWRRLGLELTAVPFQGAGQTLPAFLGGHITFYGGSLTGAVPALRAGTAKCLMLTTADGSPEAPGSQGLAALGLTDMAITIWWGLIAPSGVPADRLERLTAAFTEAARHPDFATLMQQQAAVLNIETGEAFARSIRAEYEALGTVARQLNLLR</sequence>